<reference evidence="1 2" key="1">
    <citation type="submission" date="2015-01" db="EMBL/GenBank/DDBJ databases">
        <authorList>
            <person name="Aslett A.Martin."/>
            <person name="De Silva Nishadi"/>
        </authorList>
    </citation>
    <scope>NUCLEOTIDE SEQUENCE [LARGE SCALE GENOMIC DNA]</scope>
    <source>
        <strain evidence="1 2">R28058</strain>
    </source>
</reference>
<gene>
    <name evidence="1" type="ORF">R28058_09711</name>
</gene>
<organism evidence="1 2">
    <name type="scientific">Paraclostridium sordellii</name>
    <name type="common">Clostridium sordellii</name>
    <dbReference type="NCBI Taxonomy" id="1505"/>
    <lineage>
        <taxon>Bacteria</taxon>
        <taxon>Bacillati</taxon>
        <taxon>Bacillota</taxon>
        <taxon>Clostridia</taxon>
        <taxon>Peptostreptococcales</taxon>
        <taxon>Peptostreptococcaceae</taxon>
        <taxon>Paraclostridium</taxon>
    </lineage>
</organism>
<proteinExistence type="predicted"/>
<dbReference type="RefSeq" id="WP_055333835.1">
    <property type="nucleotide sequence ID" value="NZ_CDNF01000003.1"/>
</dbReference>
<dbReference type="AlphaFoldDB" id="A0A0C7QF06"/>
<name>A0A0C7QF06_PARSO</name>
<accession>A0A0C7QF06</accession>
<sequence length="83" mass="9649">MNDSYLRRKAVEEAKSIYEDYFSASKTLDTFNSIPGIEVYAIPKYYHSTCCRCLNPYPHNEKNYFPNEGFICDDCLNNTNTLS</sequence>
<dbReference type="EMBL" id="CEKZ01000003">
    <property type="protein sequence ID" value="CEQ03238.1"/>
    <property type="molecule type" value="Genomic_DNA"/>
</dbReference>
<protein>
    <submittedName>
        <fullName evidence="1">Uncharacterized protein</fullName>
    </submittedName>
</protein>
<evidence type="ECO:0000313" key="1">
    <source>
        <dbReference type="EMBL" id="CEQ03238.1"/>
    </source>
</evidence>
<evidence type="ECO:0000313" key="2">
    <source>
        <dbReference type="Proteomes" id="UP000049127"/>
    </source>
</evidence>
<dbReference type="OrthoDB" id="2085223at2"/>
<dbReference type="Proteomes" id="UP000049127">
    <property type="component" value="Unassembled WGS sequence"/>
</dbReference>